<proteinExistence type="predicted"/>
<keyword evidence="1 7" id="KW-0645">Protease</keyword>
<evidence type="ECO:0000256" key="1">
    <source>
        <dbReference type="ARBA" id="ARBA00022670"/>
    </source>
</evidence>
<keyword evidence="3 7" id="KW-0378">Hydrolase</keyword>
<dbReference type="PRINTS" id="PR00722">
    <property type="entry name" value="CHYMOTRYPSIN"/>
</dbReference>
<accession>A0ABP0A2X1</accession>
<evidence type="ECO:0000256" key="2">
    <source>
        <dbReference type="ARBA" id="ARBA00022729"/>
    </source>
</evidence>
<dbReference type="PANTHER" id="PTHR24253">
    <property type="entry name" value="TRANSMEMBRANE PROTEASE SERINE"/>
    <property type="match status" value="1"/>
</dbReference>
<dbReference type="InterPro" id="IPR009003">
    <property type="entry name" value="Peptidase_S1_PA"/>
</dbReference>
<keyword evidence="5" id="KW-1015">Disulfide bond</keyword>
<evidence type="ECO:0000256" key="7">
    <source>
        <dbReference type="RuleBase" id="RU363034"/>
    </source>
</evidence>
<evidence type="ECO:0000256" key="6">
    <source>
        <dbReference type="ARBA" id="ARBA00023180"/>
    </source>
</evidence>
<dbReference type="Pfam" id="PF00089">
    <property type="entry name" value="Trypsin"/>
    <property type="match status" value="1"/>
</dbReference>
<feature type="non-terminal residue" evidence="9">
    <location>
        <position position="236"/>
    </location>
</feature>
<evidence type="ECO:0000313" key="9">
    <source>
        <dbReference type="EMBL" id="CAK6444856.1"/>
    </source>
</evidence>
<dbReference type="InterPro" id="IPR033116">
    <property type="entry name" value="TRYPSIN_SER"/>
</dbReference>
<name>A0ABP0A2X1_PIPNA</name>
<dbReference type="CDD" id="cd00190">
    <property type="entry name" value="Tryp_SPc"/>
    <property type="match status" value="1"/>
</dbReference>
<organism evidence="9 10">
    <name type="scientific">Pipistrellus nathusii</name>
    <name type="common">Nathusius' pipistrelle</name>
    <dbReference type="NCBI Taxonomy" id="59473"/>
    <lineage>
        <taxon>Eukaryota</taxon>
        <taxon>Metazoa</taxon>
        <taxon>Chordata</taxon>
        <taxon>Craniata</taxon>
        <taxon>Vertebrata</taxon>
        <taxon>Euteleostomi</taxon>
        <taxon>Mammalia</taxon>
        <taxon>Eutheria</taxon>
        <taxon>Laurasiatheria</taxon>
        <taxon>Chiroptera</taxon>
        <taxon>Yangochiroptera</taxon>
        <taxon>Vespertilionidae</taxon>
        <taxon>Pipistrellus</taxon>
    </lineage>
</organism>
<keyword evidence="4 7" id="KW-0720">Serine protease</keyword>
<dbReference type="PROSITE" id="PS50240">
    <property type="entry name" value="TRYPSIN_DOM"/>
    <property type="match status" value="1"/>
</dbReference>
<dbReference type="InterPro" id="IPR001254">
    <property type="entry name" value="Trypsin_dom"/>
</dbReference>
<dbReference type="Gene3D" id="2.40.10.10">
    <property type="entry name" value="Trypsin-like serine proteases"/>
    <property type="match status" value="2"/>
</dbReference>
<dbReference type="PROSITE" id="PS00134">
    <property type="entry name" value="TRYPSIN_HIS"/>
    <property type="match status" value="1"/>
</dbReference>
<dbReference type="PROSITE" id="PS00135">
    <property type="entry name" value="TRYPSIN_SER"/>
    <property type="match status" value="1"/>
</dbReference>
<reference evidence="9" key="1">
    <citation type="submission" date="2023-12" db="EMBL/GenBank/DDBJ databases">
        <authorList>
            <person name="Brown T."/>
        </authorList>
    </citation>
    <scope>NUCLEOTIDE SEQUENCE</scope>
</reference>
<dbReference type="InterPro" id="IPR001314">
    <property type="entry name" value="Peptidase_S1A"/>
</dbReference>
<keyword evidence="2" id="KW-0732">Signal</keyword>
<protein>
    <recommendedName>
        <fullName evidence="8">Peptidase S1 domain-containing protein</fullName>
    </recommendedName>
</protein>
<evidence type="ECO:0000259" key="8">
    <source>
        <dbReference type="PROSITE" id="PS50240"/>
    </source>
</evidence>
<dbReference type="InterPro" id="IPR043504">
    <property type="entry name" value="Peptidase_S1_PA_chymotrypsin"/>
</dbReference>
<dbReference type="SMART" id="SM00020">
    <property type="entry name" value="Tryp_SPc"/>
    <property type="match status" value="1"/>
</dbReference>
<evidence type="ECO:0000313" key="10">
    <source>
        <dbReference type="Proteomes" id="UP001314169"/>
    </source>
</evidence>
<sequence>MLWLLLLTLPCLRGSVPVTSDPGPGTELLGVIGGHDASNRAWPWQVGVWWYPYEKQDPNHPFCGGSLIHPQWVLTAAHCIPEENPDPQHFKVQLGGVRPSLSDSVPVARIIRHPEYRIEEGALGGADVALLKLGSPVRPSNLVKWIRLQPPSAAFPPGTPCWVTGWGRIGPEELLPWPYNLQEVEVPIVADEICRQQYGQFIKDDMLCAGSLGQNACEGDSGGPLVCKWRNTWVQV</sequence>
<feature type="domain" description="Peptidase S1" evidence="8">
    <location>
        <begin position="31"/>
        <end position="236"/>
    </location>
</feature>
<dbReference type="PANTHER" id="PTHR24253:SF144">
    <property type="entry name" value="CHYMOTRYPSIN-LIKE PROTEASE CTRL-1-RELATED"/>
    <property type="match status" value="1"/>
</dbReference>
<keyword evidence="6" id="KW-0325">Glycoprotein</keyword>
<dbReference type="EMBL" id="OY882861">
    <property type="protein sequence ID" value="CAK6444856.1"/>
    <property type="molecule type" value="Genomic_DNA"/>
</dbReference>
<evidence type="ECO:0000256" key="5">
    <source>
        <dbReference type="ARBA" id="ARBA00023157"/>
    </source>
</evidence>
<dbReference type="Proteomes" id="UP001314169">
    <property type="component" value="Chromosome 4"/>
</dbReference>
<dbReference type="SUPFAM" id="SSF50494">
    <property type="entry name" value="Trypsin-like serine proteases"/>
    <property type="match status" value="1"/>
</dbReference>
<evidence type="ECO:0000256" key="3">
    <source>
        <dbReference type="ARBA" id="ARBA00022801"/>
    </source>
</evidence>
<gene>
    <name evidence="9" type="ORF">MPIPNATIZW_LOCUS13162</name>
</gene>
<evidence type="ECO:0000256" key="4">
    <source>
        <dbReference type="ARBA" id="ARBA00022825"/>
    </source>
</evidence>
<keyword evidence="10" id="KW-1185">Reference proteome</keyword>
<feature type="non-terminal residue" evidence="9">
    <location>
        <position position="1"/>
    </location>
</feature>
<dbReference type="InterPro" id="IPR018114">
    <property type="entry name" value="TRYPSIN_HIS"/>
</dbReference>